<evidence type="ECO:0000256" key="3">
    <source>
        <dbReference type="ARBA" id="ARBA00023004"/>
    </source>
</evidence>
<dbReference type="Proteomes" id="UP000253594">
    <property type="component" value="Unassembled WGS sequence"/>
</dbReference>
<dbReference type="GO" id="GO:0009055">
    <property type="term" value="F:electron transfer activity"/>
    <property type="evidence" value="ECO:0007669"/>
    <property type="project" value="InterPro"/>
</dbReference>
<dbReference type="GO" id="GO:0046872">
    <property type="term" value="F:metal ion binding"/>
    <property type="evidence" value="ECO:0007669"/>
    <property type="project" value="UniProtKB-KW"/>
</dbReference>
<sequence>PPPAKVVQALPEAQLNDSGKRGRQQYLNVCAGCHGGEGEGKPHIAVAMNGNTTLRLQDPRNLLRVIEDGIVEQQFTGFERMQPMPGFAGKLDDEHLT</sequence>
<evidence type="ECO:0000259" key="5">
    <source>
        <dbReference type="PROSITE" id="PS51007"/>
    </source>
</evidence>
<keyword evidence="3 4" id="KW-0408">Iron</keyword>
<dbReference type="PANTHER" id="PTHR35008">
    <property type="entry name" value="BLL4482 PROTEIN-RELATED"/>
    <property type="match status" value="1"/>
</dbReference>
<gene>
    <name evidence="6" type="ORF">DT376_43130</name>
</gene>
<dbReference type="Gene3D" id="1.10.760.10">
    <property type="entry name" value="Cytochrome c-like domain"/>
    <property type="match status" value="1"/>
</dbReference>
<keyword evidence="2 4" id="KW-0479">Metal-binding</keyword>
<dbReference type="AlphaFoldDB" id="A0A367LUR0"/>
<feature type="domain" description="Cytochrome c" evidence="5">
    <location>
        <begin position="17"/>
        <end position="97"/>
    </location>
</feature>
<reference evidence="6 7" key="1">
    <citation type="submission" date="2018-07" db="EMBL/GenBank/DDBJ databases">
        <title>Mechanisms of high-level aminoglycoside resistance among Gram-negative pathogens in Brazil.</title>
        <authorList>
            <person name="Ballaben A.S."/>
            <person name="Darini A.L.C."/>
            <person name="Doi Y."/>
        </authorList>
    </citation>
    <scope>NUCLEOTIDE SEQUENCE [LARGE SCALE GENOMIC DNA]</scope>
    <source>
        <strain evidence="6 7">B2-305</strain>
    </source>
</reference>
<dbReference type="GO" id="GO:0020037">
    <property type="term" value="F:heme binding"/>
    <property type="evidence" value="ECO:0007669"/>
    <property type="project" value="InterPro"/>
</dbReference>
<evidence type="ECO:0000256" key="2">
    <source>
        <dbReference type="ARBA" id="ARBA00022723"/>
    </source>
</evidence>
<evidence type="ECO:0000256" key="1">
    <source>
        <dbReference type="ARBA" id="ARBA00022617"/>
    </source>
</evidence>
<evidence type="ECO:0000256" key="4">
    <source>
        <dbReference type="PROSITE-ProRule" id="PRU00433"/>
    </source>
</evidence>
<comment type="caution">
    <text evidence="6">The sequence shown here is derived from an EMBL/GenBank/DDBJ whole genome shotgun (WGS) entry which is preliminary data.</text>
</comment>
<dbReference type="EMBL" id="QORE01003713">
    <property type="protein sequence ID" value="RCI67693.1"/>
    <property type="molecule type" value="Genomic_DNA"/>
</dbReference>
<dbReference type="PROSITE" id="PS51007">
    <property type="entry name" value="CYTC"/>
    <property type="match status" value="1"/>
</dbReference>
<dbReference type="InterPro" id="IPR051459">
    <property type="entry name" value="Cytochrome_c-type_DH"/>
</dbReference>
<accession>A0A367LUR0</accession>
<proteinExistence type="predicted"/>
<protein>
    <submittedName>
        <fullName evidence="6">Cytochrome c</fullName>
    </submittedName>
</protein>
<dbReference type="Pfam" id="PF00034">
    <property type="entry name" value="Cytochrom_C"/>
    <property type="match status" value="1"/>
</dbReference>
<name>A0A367LUR0_PSEAI</name>
<feature type="non-terminal residue" evidence="6">
    <location>
        <position position="97"/>
    </location>
</feature>
<organism evidence="6 7">
    <name type="scientific">Pseudomonas aeruginosa</name>
    <dbReference type="NCBI Taxonomy" id="287"/>
    <lineage>
        <taxon>Bacteria</taxon>
        <taxon>Pseudomonadati</taxon>
        <taxon>Pseudomonadota</taxon>
        <taxon>Gammaproteobacteria</taxon>
        <taxon>Pseudomonadales</taxon>
        <taxon>Pseudomonadaceae</taxon>
        <taxon>Pseudomonas</taxon>
    </lineage>
</organism>
<evidence type="ECO:0000313" key="7">
    <source>
        <dbReference type="Proteomes" id="UP000253594"/>
    </source>
</evidence>
<evidence type="ECO:0000313" key="6">
    <source>
        <dbReference type="EMBL" id="RCI67693.1"/>
    </source>
</evidence>
<feature type="non-terminal residue" evidence="6">
    <location>
        <position position="1"/>
    </location>
</feature>
<dbReference type="InterPro" id="IPR036909">
    <property type="entry name" value="Cyt_c-like_dom_sf"/>
</dbReference>
<dbReference type="InterPro" id="IPR009056">
    <property type="entry name" value="Cyt_c-like_dom"/>
</dbReference>
<keyword evidence="1 4" id="KW-0349">Heme</keyword>
<dbReference type="PANTHER" id="PTHR35008:SF4">
    <property type="entry name" value="BLL4482 PROTEIN"/>
    <property type="match status" value="1"/>
</dbReference>
<dbReference type="SUPFAM" id="SSF46626">
    <property type="entry name" value="Cytochrome c"/>
    <property type="match status" value="1"/>
</dbReference>